<evidence type="ECO:0000313" key="2">
    <source>
        <dbReference type="EMBL" id="JAG65125.1"/>
    </source>
</evidence>
<reference evidence="2" key="1">
    <citation type="submission" date="2014-09" db="EMBL/GenBank/DDBJ databases">
        <authorList>
            <person name="Magalhaes I.L.F."/>
            <person name="Oliveira U."/>
            <person name="Santos F.R."/>
            <person name="Vidigal T.H.D.A."/>
            <person name="Brescovit A.D."/>
            <person name="Santos A.J."/>
        </authorList>
    </citation>
    <scope>NUCLEOTIDE SEQUENCE</scope>
</reference>
<sequence length="234" mass="26662">MFGNGFDYTKYYLAALLMIQVVSCGVVNVDILMPDIIMNMRDISKQLPGGVLPLNPIRTAWNNSILPFKFDFECVEGVGRAPDLSRRMGNTLEIVSQNQTILHMKLRCGEAQFFYPHCKIDSNTKMFTAFDMQLEGVLQNSDFDIDVNLNHYPICNATLGEVSLVEMTNMSFKFLENKLPKFLSDLISNFIAKYNKKLLDDCVVRAVEESIAQLTEKIDLCEIFHPNLRVNDEL</sequence>
<evidence type="ECO:0000256" key="1">
    <source>
        <dbReference type="SAM" id="Phobius"/>
    </source>
</evidence>
<keyword evidence="1" id="KW-0472">Membrane</keyword>
<dbReference type="EMBL" id="GBRD01000696">
    <property type="protein sequence ID" value="JAG65125.1"/>
    <property type="molecule type" value="Transcribed_RNA"/>
</dbReference>
<accession>A0A0K8TJ19</accession>
<proteinExistence type="predicted"/>
<feature type="transmembrane region" description="Helical" evidence="1">
    <location>
        <begin position="12"/>
        <end position="33"/>
    </location>
</feature>
<keyword evidence="1" id="KW-1133">Transmembrane helix</keyword>
<dbReference type="AlphaFoldDB" id="A0A0K8TJ19"/>
<keyword evidence="1" id="KW-0812">Transmembrane</keyword>
<protein>
    <submittedName>
        <fullName evidence="2">Uncharacterized protein</fullName>
    </submittedName>
</protein>
<name>A0A0K8TJ19_LYGHE</name>
<organism evidence="2">
    <name type="scientific">Lygus hesperus</name>
    <name type="common">Western plant bug</name>
    <dbReference type="NCBI Taxonomy" id="30085"/>
    <lineage>
        <taxon>Eukaryota</taxon>
        <taxon>Metazoa</taxon>
        <taxon>Ecdysozoa</taxon>
        <taxon>Arthropoda</taxon>
        <taxon>Hexapoda</taxon>
        <taxon>Insecta</taxon>
        <taxon>Pterygota</taxon>
        <taxon>Neoptera</taxon>
        <taxon>Paraneoptera</taxon>
        <taxon>Hemiptera</taxon>
        <taxon>Heteroptera</taxon>
        <taxon>Panheteroptera</taxon>
        <taxon>Cimicomorpha</taxon>
        <taxon>Miridae</taxon>
        <taxon>Mirini</taxon>
        <taxon>Lygus</taxon>
    </lineage>
</organism>